<dbReference type="Proteomes" id="UP000280960">
    <property type="component" value="Chromosome"/>
</dbReference>
<evidence type="ECO:0000313" key="3">
    <source>
        <dbReference type="Proteomes" id="UP000280960"/>
    </source>
</evidence>
<dbReference type="KEGG" id="bacg:D2962_08115"/>
<proteinExistence type="predicted"/>
<dbReference type="AlphaFoldDB" id="A0A3G2R658"/>
<reference evidence="2 3" key="1">
    <citation type="submission" date="2018-10" db="EMBL/GenBank/DDBJ databases">
        <authorList>
            <person name="Zhang X."/>
        </authorList>
    </citation>
    <scope>NUCLEOTIDE SEQUENCE [LARGE SCALE GENOMIC DNA]</scope>
    <source>
        <strain evidence="2 3">SK-G1</strain>
    </source>
</reference>
<organism evidence="2 3">
    <name type="scientific">Biomaibacter acetigenes</name>
    <dbReference type="NCBI Taxonomy" id="2316383"/>
    <lineage>
        <taxon>Bacteria</taxon>
        <taxon>Bacillati</taxon>
        <taxon>Bacillota</taxon>
        <taxon>Clostridia</taxon>
        <taxon>Thermosediminibacterales</taxon>
        <taxon>Tepidanaerobacteraceae</taxon>
        <taxon>Biomaibacter</taxon>
    </lineage>
</organism>
<feature type="domain" description="LysM" evidence="1">
    <location>
        <begin position="18"/>
        <end position="66"/>
    </location>
</feature>
<name>A0A3G2R658_9FIRM</name>
<accession>A0A3G2R658</accession>
<dbReference type="PROSITE" id="PS51782">
    <property type="entry name" value="LYSM"/>
    <property type="match status" value="1"/>
</dbReference>
<dbReference type="Pfam" id="PF01476">
    <property type="entry name" value="LysM"/>
    <property type="match status" value="1"/>
</dbReference>
<evidence type="ECO:0000313" key="2">
    <source>
        <dbReference type="EMBL" id="AYO30588.1"/>
    </source>
</evidence>
<dbReference type="Gene3D" id="3.10.350.10">
    <property type="entry name" value="LysM domain"/>
    <property type="match status" value="1"/>
</dbReference>
<gene>
    <name evidence="2" type="ORF">D2962_08115</name>
</gene>
<dbReference type="InterPro" id="IPR036779">
    <property type="entry name" value="LysM_dom_sf"/>
</dbReference>
<dbReference type="InterPro" id="IPR018392">
    <property type="entry name" value="LysM"/>
</dbReference>
<dbReference type="EMBL" id="CP033169">
    <property type="protein sequence ID" value="AYO30588.1"/>
    <property type="molecule type" value="Genomic_DNA"/>
</dbReference>
<keyword evidence="3" id="KW-1185">Reference proteome</keyword>
<evidence type="ECO:0000259" key="1">
    <source>
        <dbReference type="PROSITE" id="PS51782"/>
    </source>
</evidence>
<protein>
    <submittedName>
        <fullName evidence="2">LysM peptidoglycan-binding domain-containing protein</fullName>
    </submittedName>
</protein>
<sequence length="78" mass="8816">MIKGDNMLHRLELYGRGQKYSVESGDTWCSLANRFLGNPHLWWAIASANGIDDPTQEPRSGTVILIPDYNDVLQVIEQ</sequence>